<dbReference type="EMBL" id="JBHSOW010000058">
    <property type="protein sequence ID" value="MFC5650545.1"/>
    <property type="molecule type" value="Genomic_DNA"/>
</dbReference>
<dbReference type="Gene3D" id="3.90.1150.10">
    <property type="entry name" value="Aspartate Aminotransferase, domain 1"/>
    <property type="match status" value="1"/>
</dbReference>
<dbReference type="GO" id="GO:0008483">
    <property type="term" value="F:transaminase activity"/>
    <property type="evidence" value="ECO:0007669"/>
    <property type="project" value="UniProtKB-KW"/>
</dbReference>
<evidence type="ECO:0000256" key="1">
    <source>
        <dbReference type="RuleBase" id="RU004508"/>
    </source>
</evidence>
<name>A0ABW0W2E0_9BACL</name>
<organism evidence="2 3">
    <name type="scientific">Paenibacillus solisilvae</name>
    <dbReference type="NCBI Taxonomy" id="2486751"/>
    <lineage>
        <taxon>Bacteria</taxon>
        <taxon>Bacillati</taxon>
        <taxon>Bacillota</taxon>
        <taxon>Bacilli</taxon>
        <taxon>Bacillales</taxon>
        <taxon>Paenibacillaceae</taxon>
        <taxon>Paenibacillus</taxon>
    </lineage>
</organism>
<comment type="caution">
    <text evidence="2">The sequence shown here is derived from an EMBL/GenBank/DDBJ whole genome shotgun (WGS) entry which is preliminary data.</text>
</comment>
<reference evidence="3" key="1">
    <citation type="journal article" date="2019" name="Int. J. Syst. Evol. Microbiol.">
        <title>The Global Catalogue of Microorganisms (GCM) 10K type strain sequencing project: providing services to taxonomists for standard genome sequencing and annotation.</title>
        <authorList>
            <consortium name="The Broad Institute Genomics Platform"/>
            <consortium name="The Broad Institute Genome Sequencing Center for Infectious Disease"/>
            <person name="Wu L."/>
            <person name="Ma J."/>
        </authorList>
    </citation>
    <scope>NUCLEOTIDE SEQUENCE [LARGE SCALE GENOMIC DNA]</scope>
    <source>
        <strain evidence="3">CGMCC 1.3240</strain>
    </source>
</reference>
<dbReference type="CDD" id="cd00616">
    <property type="entry name" value="AHBA_syn"/>
    <property type="match status" value="1"/>
</dbReference>
<dbReference type="InterPro" id="IPR015424">
    <property type="entry name" value="PyrdxlP-dep_Trfase"/>
</dbReference>
<accession>A0ABW0W2E0</accession>
<evidence type="ECO:0000313" key="2">
    <source>
        <dbReference type="EMBL" id="MFC5650545.1"/>
    </source>
</evidence>
<dbReference type="RefSeq" id="WP_379189108.1">
    <property type="nucleotide sequence ID" value="NZ_JBHSOW010000058.1"/>
</dbReference>
<proteinExistence type="inferred from homology"/>
<keyword evidence="1" id="KW-0663">Pyridoxal phosphate</keyword>
<dbReference type="Gene3D" id="3.40.640.10">
    <property type="entry name" value="Type I PLP-dependent aspartate aminotransferase-like (Major domain)"/>
    <property type="match status" value="1"/>
</dbReference>
<dbReference type="InterPro" id="IPR015422">
    <property type="entry name" value="PyrdxlP-dep_Trfase_small"/>
</dbReference>
<gene>
    <name evidence="2" type="ORF">ACFPYJ_15720</name>
</gene>
<dbReference type="InterPro" id="IPR015421">
    <property type="entry name" value="PyrdxlP-dep_Trfase_major"/>
</dbReference>
<dbReference type="PANTHER" id="PTHR30244:SF34">
    <property type="entry name" value="DTDP-4-AMINO-4,6-DIDEOXYGALACTOSE TRANSAMINASE"/>
    <property type="match status" value="1"/>
</dbReference>
<dbReference type="InterPro" id="IPR000653">
    <property type="entry name" value="DegT/StrS_aminotransferase"/>
</dbReference>
<dbReference type="SUPFAM" id="SSF53383">
    <property type="entry name" value="PLP-dependent transferases"/>
    <property type="match status" value="1"/>
</dbReference>
<evidence type="ECO:0000313" key="3">
    <source>
        <dbReference type="Proteomes" id="UP001596047"/>
    </source>
</evidence>
<dbReference type="PIRSF" id="PIRSF000390">
    <property type="entry name" value="PLP_StrS"/>
    <property type="match status" value="1"/>
</dbReference>
<keyword evidence="2" id="KW-0032">Aminotransferase</keyword>
<keyword evidence="3" id="KW-1185">Reference proteome</keyword>
<dbReference type="PANTHER" id="PTHR30244">
    <property type="entry name" value="TRANSAMINASE"/>
    <property type="match status" value="1"/>
</dbReference>
<dbReference type="Pfam" id="PF01041">
    <property type="entry name" value="DegT_DnrJ_EryC1"/>
    <property type="match status" value="1"/>
</dbReference>
<keyword evidence="2" id="KW-0808">Transferase</keyword>
<dbReference type="Proteomes" id="UP001596047">
    <property type="component" value="Unassembled WGS sequence"/>
</dbReference>
<sequence>MEKLAIHGGKPARSKPLPPNYPGAVVMGDEEAQAAAHVITSQSPFRYYGPEVNYMVKALEDQMSNDLGIPYVLGVSSCTAGLVVALKALGIGYGDKVIVPANTFIATAGAVVCSNAVPVFVDVDDSLNMDPDDLERVMDDEVKAIIAVPILGNPCDMQRIMKFAEKYNIYVIEDVAQSCGIKNNGRFAGTIGHIGVYSFQMNKIITTGEGGAVVTRSAEIFERAVRYHDQGMFRDKQRFNIHFSDEDHAIVGQNYRMSEITGAVALKQWGKLDEILSSMKRHYNKISQALSSELPGLQFRKVTDPLGDIGSNLGMILPTQDIAEQFTNALNAENINTNILYNGKPIYMVPQLFHQRTADKNNFPYDYPFKHPVKYTEDMCPRAVDLIARTVYLPVSPVLKEQDVEEIIAGIIKVYKGVMGGRG</sequence>
<comment type="similarity">
    <text evidence="1">Belongs to the DegT/DnrJ/EryC1 family.</text>
</comment>
<protein>
    <submittedName>
        <fullName evidence="2">DegT/DnrJ/EryC1/StrS family aminotransferase</fullName>
    </submittedName>
</protein>